<feature type="transmembrane region" description="Helical" evidence="1">
    <location>
        <begin position="89"/>
        <end position="107"/>
    </location>
</feature>
<dbReference type="Proteomes" id="UP001430149">
    <property type="component" value="Unassembled WGS sequence"/>
</dbReference>
<proteinExistence type="predicted"/>
<feature type="transmembrane region" description="Helical" evidence="1">
    <location>
        <begin position="295"/>
        <end position="324"/>
    </location>
</feature>
<keyword evidence="1" id="KW-0472">Membrane</keyword>
<name>A0ABS2K764_9GAMM</name>
<evidence type="ECO:0008006" key="4">
    <source>
        <dbReference type="Google" id="ProtNLM"/>
    </source>
</evidence>
<feature type="transmembrane region" description="Helical" evidence="1">
    <location>
        <begin position="176"/>
        <end position="202"/>
    </location>
</feature>
<evidence type="ECO:0000313" key="3">
    <source>
        <dbReference type="Proteomes" id="UP001430149"/>
    </source>
</evidence>
<reference evidence="2" key="1">
    <citation type="submission" date="2020-10" db="EMBL/GenBank/DDBJ databases">
        <title>Phylogeny of dyella-like bacteria.</title>
        <authorList>
            <person name="Fu J."/>
        </authorList>
    </citation>
    <scope>NUCLEOTIDE SEQUENCE</scope>
    <source>
        <strain evidence="2">DHOC52</strain>
    </source>
</reference>
<sequence>MALDQHGRLERILIGVVLLQFLALVAIPLCAIPLHVSRNYNEGWNAYFAQIALHGGVLYPPVDAMVTNNYPPLSFYLVGAVGKVVGDNIVAGRLLAVLSLIVVSINVGRFSRWLGAGRALSVLASALFLLGVYTLMPDYIAINDPQFLAHAFVTSGALVFLKASSGRFWKSMLLSAGLIVVGGLVKHSVISLPLALCAWALFYDRRRLGVFLVSSLVVGITACTVVYMAWGEPMVRDLLFNARLANLSRAFPIMGYVLRFLWPYVVMVIVGWWRLGHRDKASFVVLYLTWSMLNAFWMLAGAGVNLNVLCDVAIALTLGAVLFVKALSGDERPVRIFHGHAKTVACLLMVLPWMVASLFIYFSRPDAHNVNDLADVHQWEGLSRTLSLTKGEVACETLAVCYWAHKPMEIDFFNYGEKVYAGSVYADAPEGFLVKVTQKSYAYVVIEKNSLIYGRLPSVLMRALFDNYKPVAMVADEEVLMAPRK</sequence>
<organism evidence="2 3">
    <name type="scientific">Dyella flava</name>
    <dbReference type="NCBI Taxonomy" id="1920170"/>
    <lineage>
        <taxon>Bacteria</taxon>
        <taxon>Pseudomonadati</taxon>
        <taxon>Pseudomonadota</taxon>
        <taxon>Gammaproteobacteria</taxon>
        <taxon>Lysobacterales</taxon>
        <taxon>Rhodanobacteraceae</taxon>
        <taxon>Dyella</taxon>
    </lineage>
</organism>
<feature type="transmembrane region" description="Helical" evidence="1">
    <location>
        <begin position="119"/>
        <end position="135"/>
    </location>
</feature>
<accession>A0ABS2K764</accession>
<evidence type="ECO:0000256" key="1">
    <source>
        <dbReference type="SAM" id="Phobius"/>
    </source>
</evidence>
<gene>
    <name evidence="2" type="ORF">ISP19_15975</name>
</gene>
<keyword evidence="1" id="KW-0812">Transmembrane</keyword>
<feature type="transmembrane region" description="Helical" evidence="1">
    <location>
        <begin position="208"/>
        <end position="230"/>
    </location>
</feature>
<comment type="caution">
    <text evidence="2">The sequence shown here is derived from an EMBL/GenBank/DDBJ whole genome shotgun (WGS) entry which is preliminary data.</text>
</comment>
<dbReference type="RefSeq" id="WP_204683421.1">
    <property type="nucleotide sequence ID" value="NZ_BSNR01000007.1"/>
</dbReference>
<evidence type="ECO:0000313" key="2">
    <source>
        <dbReference type="EMBL" id="MBM7126875.1"/>
    </source>
</evidence>
<protein>
    <recommendedName>
        <fullName evidence="4">Dolichyl-phosphate-mannose-protein mannosyltransferase</fullName>
    </recommendedName>
</protein>
<dbReference type="EMBL" id="JADIKE010000038">
    <property type="protein sequence ID" value="MBM7126875.1"/>
    <property type="molecule type" value="Genomic_DNA"/>
</dbReference>
<keyword evidence="1" id="KW-1133">Transmembrane helix</keyword>
<feature type="transmembrane region" description="Helical" evidence="1">
    <location>
        <begin position="12"/>
        <end position="34"/>
    </location>
</feature>
<feature type="transmembrane region" description="Helical" evidence="1">
    <location>
        <begin position="251"/>
        <end position="275"/>
    </location>
</feature>
<feature type="transmembrane region" description="Helical" evidence="1">
    <location>
        <begin position="344"/>
        <end position="362"/>
    </location>
</feature>
<keyword evidence="3" id="KW-1185">Reference proteome</keyword>